<reference evidence="2 3" key="1">
    <citation type="submission" date="2024-05" db="EMBL/GenBank/DDBJ databases">
        <title>Genome sequencing and assembly of Indian major carp, Cirrhinus mrigala (Hamilton, 1822).</title>
        <authorList>
            <person name="Mohindra V."/>
            <person name="Chowdhury L.M."/>
            <person name="Lal K."/>
            <person name="Jena J.K."/>
        </authorList>
    </citation>
    <scope>NUCLEOTIDE SEQUENCE [LARGE SCALE GENOMIC DNA]</scope>
    <source>
        <strain evidence="2">CM1030</strain>
        <tissue evidence="2">Blood</tissue>
    </source>
</reference>
<organism evidence="2 3">
    <name type="scientific">Cirrhinus mrigala</name>
    <name type="common">Mrigala</name>
    <dbReference type="NCBI Taxonomy" id="683832"/>
    <lineage>
        <taxon>Eukaryota</taxon>
        <taxon>Metazoa</taxon>
        <taxon>Chordata</taxon>
        <taxon>Craniata</taxon>
        <taxon>Vertebrata</taxon>
        <taxon>Euteleostomi</taxon>
        <taxon>Actinopterygii</taxon>
        <taxon>Neopterygii</taxon>
        <taxon>Teleostei</taxon>
        <taxon>Ostariophysi</taxon>
        <taxon>Cypriniformes</taxon>
        <taxon>Cyprinidae</taxon>
        <taxon>Labeoninae</taxon>
        <taxon>Labeonini</taxon>
        <taxon>Cirrhinus</taxon>
    </lineage>
</organism>
<feature type="non-terminal residue" evidence="2">
    <location>
        <position position="54"/>
    </location>
</feature>
<dbReference type="PROSITE" id="PS50294">
    <property type="entry name" value="WD_REPEATS_REGION"/>
    <property type="match status" value="1"/>
</dbReference>
<protein>
    <submittedName>
        <fullName evidence="2">Uncharacterized protein</fullName>
    </submittedName>
</protein>
<dbReference type="PROSITE" id="PS50082">
    <property type="entry name" value="WD_REPEATS_2"/>
    <property type="match status" value="1"/>
</dbReference>
<dbReference type="InterPro" id="IPR001680">
    <property type="entry name" value="WD40_rpt"/>
</dbReference>
<accession>A0ABD0QWP8</accession>
<comment type="caution">
    <text evidence="2">The sequence shown here is derived from an EMBL/GenBank/DDBJ whole genome shotgun (WGS) entry which is preliminary data.</text>
</comment>
<feature type="non-terminal residue" evidence="2">
    <location>
        <position position="1"/>
    </location>
</feature>
<feature type="repeat" description="WD" evidence="1">
    <location>
        <begin position="1"/>
        <end position="28"/>
    </location>
</feature>
<dbReference type="EMBL" id="JAMKFB020000006">
    <property type="protein sequence ID" value="KAL0190614.1"/>
    <property type="molecule type" value="Genomic_DNA"/>
</dbReference>
<keyword evidence="1" id="KW-0853">WD repeat</keyword>
<gene>
    <name evidence="2" type="ORF">M9458_013312</name>
</gene>
<dbReference type="InterPro" id="IPR015943">
    <property type="entry name" value="WD40/YVTN_repeat-like_dom_sf"/>
</dbReference>
<evidence type="ECO:0000313" key="3">
    <source>
        <dbReference type="Proteomes" id="UP001529510"/>
    </source>
</evidence>
<evidence type="ECO:0000256" key="1">
    <source>
        <dbReference type="PROSITE-ProRule" id="PRU00221"/>
    </source>
</evidence>
<keyword evidence="3" id="KW-1185">Reference proteome</keyword>
<proteinExistence type="predicted"/>
<dbReference type="Gene3D" id="2.130.10.10">
    <property type="entry name" value="YVTN repeat-like/Quinoprotein amine dehydrogenase"/>
    <property type="match status" value="1"/>
</dbReference>
<sequence length="54" mass="5997">IVACSFTPCGQLFITGSTYGDLRLWDLNMNHLHAEKNAHDLGVSCCQFAPQIMK</sequence>
<name>A0ABD0QWP8_CIRMR</name>
<dbReference type="SUPFAM" id="SSF50978">
    <property type="entry name" value="WD40 repeat-like"/>
    <property type="match status" value="1"/>
</dbReference>
<evidence type="ECO:0000313" key="2">
    <source>
        <dbReference type="EMBL" id="KAL0190614.1"/>
    </source>
</evidence>
<dbReference type="Proteomes" id="UP001529510">
    <property type="component" value="Unassembled WGS sequence"/>
</dbReference>
<dbReference type="InterPro" id="IPR036322">
    <property type="entry name" value="WD40_repeat_dom_sf"/>
</dbReference>
<dbReference type="AlphaFoldDB" id="A0ABD0QWP8"/>